<feature type="compositionally biased region" description="Basic and acidic residues" evidence="1">
    <location>
        <begin position="1645"/>
        <end position="1665"/>
    </location>
</feature>
<name>A0ABW2Y5E7_9ACTN</name>
<feature type="compositionally biased region" description="Low complexity" evidence="1">
    <location>
        <begin position="1604"/>
        <end position="1621"/>
    </location>
</feature>
<accession>A0ABW2Y5E7</accession>
<organism evidence="2 3">
    <name type="scientific">Actinomadura fibrosa</name>
    <dbReference type="NCBI Taxonomy" id="111802"/>
    <lineage>
        <taxon>Bacteria</taxon>
        <taxon>Bacillati</taxon>
        <taxon>Actinomycetota</taxon>
        <taxon>Actinomycetes</taxon>
        <taxon>Streptosporangiales</taxon>
        <taxon>Thermomonosporaceae</taxon>
        <taxon>Actinomadura</taxon>
    </lineage>
</organism>
<sequence>MPEDGPGPGRVAGGAGHPGGALRGARGAGRDAGAGAGAAAGAAADPESAARLLGHLRDLARARRRPPSDLAGHVQVLWLAELPGDVYVEADAGPGDVLFSVPVIPLTPPAVLEEFDGWLALRHWYRTLRDLAEQAAGHDVVLAAGLLAWRPHDGPAVHDHLLSTPVRIVVDERTERIDVVLAGHTTLRDRELLSGRPGFRPAAWVADAVQAGQGFGLNTSVGDVLRKWCSTAFPGAGDTVVYREDWAPEAAGPPPPVPRVRLAPALVVRPPGRAAVAAYHDAMIAQLAAGAAVPEGLARFLAPNDRPQVRHIAEDTPDIARDILTAVLVRGLRVLVATSGATASGALRAALPPDLASLTVADPATAADVADALLVRAAAHDPGRHGRHVADLAERVEAADQEVAELRARLRRIEDEEAQRGSPDERHRAEAPELSWMPVRPDMPPGPPISRAEAAELVVLLAEETPGRKARTAHRDVDPGALPSPPYVRTLIEAEAAAAERAGRFHSDLASALRGLDAALLARLDGCASIVGSALADLGLDGHPGRWNPADIAVRAFGDALAHRRPLIWSRVAEMTARAEWAERALATTDGRVELPPDPDLRGLAAAAQDLRDHLAGGGSLKRGPLRSAAQRQAEPLLNGARVDGAPPTTPELLDLVITHLTVRIACQELQYVWEAAGISFPADPPPADRIARFVRAHARLARVRTAMAAIEETSGLLARAGLTVPLSHPLQWHGYVSALEAALEGFGVERAAADIAALRDSIGPVDADDPPELLAALDALDARDAAAYGRCLNALAEARRERAHQIRCEELLARVRAVHPDLANLMLATDGDEAWSTRTRRWDEAWAWARTAAQLATTAPSTAADEARAALASAEEHLETLRADLTSARAWGAALARLAGLDLASAVSAASATPPEIVPAWILPLWRIPETLPPRPGSFDVVIVDGEHNAGAEALFLLWLAPRLILIGPPGPALPTPEGPTPATPVPHPFHDVLTPTTSLFTLLTDPRVTREPTPSAEPAQPRDEPAPSRVGPPQPRSGGARSPGEPTHPSAERTQPGAESARPPAGRPQEPGERPRPAANPADPQTRPAPRGAPAQPQTGPPGRGGEDVWRRGESAQPHAEPPRGREEDARRAENAQPRSESTPRPGSAPSHPSKPPSPGEPSAESAPPQVGAPQARDERARPAANPADPRMRPAPHGAPMQPQAGPPGRGGEDVWRRGEVAQPHVEPPRGREKDARPVQGAQPRGESVPPRLGATPPRPSTAPSPGESGVESAPPQVGAPQGRDEHTRPTTNPADPRTRPAPRGAPMQPQAGPPGRGGEDVWSRGEAVPPNVAPPRVREEGAREVEDAQPCGESGPRPSKAPSPGGQGVESVPPHVGPPQGRDQRARPPANPADPRTHPAPHGAPMQAQAGPPERGSEDVWRRVESAQPHAELPQGRKEDTRRAEDAQPRAASAPRPNSAPPRPSKPPSPGEPGVESAPPHVGPPQARDERARPTANPTNPRTRPTPGGAPAQPQAGPPERRGEDVWSRGEAVPPNVASPPTREDDAREVEDAQPRGESGPQRPGAAPPRPSEWPSPSEPGVESAPPHVGPPRGRDERARPAAGPAGPRMGPAPRGGPVQPQAVPPERRGEDVWSRGASVHPHAEPPPGREEGVRPSEDAQPRGESVPPHVGTPRGRDERARPAAGPGGSRTGSAPRDSPVPPQPQVGAPGQLGEDVWSRGEVAPPHVEPPRGREGGARPVEDAQPRGASAPPRPGSTSSRPSEAPSPGEPGVESVPPRVGPPRGRDERARPAAGPAGPRMGPAPGGPVQPQAVPPQQRGEDVWSRGESVPPRPGAMAPRPTEGQPRPAPRDASAQPQPQSQPVPPEQRVRPVPGGAGPVDPRSGVVSRGGPAQPQGGEDVWSRGASASARPAAGPRHGPPSRGPQGEALLGREEGVPPEGAQSRGGPAVPPPGAAPVRPGGAWAPPEGRGGSGTASDGGAVRPWFEPAQRPSRTPPSGGSDEPPAVSGEPPAASDEPSGGSAGGKPRQGARESSGMRIRRGRSIVSYKRPELIELVGHIAEREPELTDEQIVELAGRLLGCPEDEKLLVGARLRYAVEAYREGSDS</sequence>
<dbReference type="EMBL" id="JBHTGP010000035">
    <property type="protein sequence ID" value="MFD0692085.1"/>
    <property type="molecule type" value="Genomic_DNA"/>
</dbReference>
<feature type="compositionally biased region" description="Low complexity" evidence="1">
    <location>
        <begin position="1497"/>
        <end position="1518"/>
    </location>
</feature>
<proteinExistence type="predicted"/>
<gene>
    <name evidence="2" type="ORF">ACFQZM_46885</name>
</gene>
<feature type="compositionally biased region" description="Basic and acidic residues" evidence="1">
    <location>
        <begin position="1545"/>
        <end position="1558"/>
    </location>
</feature>
<feature type="compositionally biased region" description="Low complexity" evidence="1">
    <location>
        <begin position="1086"/>
        <end position="1100"/>
    </location>
</feature>
<feature type="compositionally biased region" description="Basic and acidic residues" evidence="1">
    <location>
        <begin position="1213"/>
        <end position="1222"/>
    </location>
</feature>
<reference evidence="3" key="1">
    <citation type="journal article" date="2019" name="Int. J. Syst. Evol. Microbiol.">
        <title>The Global Catalogue of Microorganisms (GCM) 10K type strain sequencing project: providing services to taxonomists for standard genome sequencing and annotation.</title>
        <authorList>
            <consortium name="The Broad Institute Genomics Platform"/>
            <consortium name="The Broad Institute Genome Sequencing Center for Infectious Disease"/>
            <person name="Wu L."/>
            <person name="Ma J."/>
        </authorList>
    </citation>
    <scope>NUCLEOTIDE SEQUENCE [LARGE SCALE GENOMIC DNA]</scope>
    <source>
        <strain evidence="3">JCM 9371</strain>
    </source>
</reference>
<feature type="region of interest" description="Disordered" evidence="1">
    <location>
        <begin position="1007"/>
        <end position="2047"/>
    </location>
</feature>
<feature type="compositionally biased region" description="Basic and acidic residues" evidence="1">
    <location>
        <begin position="1107"/>
        <end position="1116"/>
    </location>
</feature>
<evidence type="ECO:0000313" key="2">
    <source>
        <dbReference type="EMBL" id="MFD0692085.1"/>
    </source>
</evidence>
<feature type="compositionally biased region" description="Basic and acidic residues" evidence="1">
    <location>
        <begin position="1339"/>
        <end position="1349"/>
    </location>
</feature>
<evidence type="ECO:0000313" key="3">
    <source>
        <dbReference type="Proteomes" id="UP001597063"/>
    </source>
</evidence>
<feature type="region of interest" description="Disordered" evidence="1">
    <location>
        <begin position="414"/>
        <end position="441"/>
    </location>
</feature>
<feature type="compositionally biased region" description="Low complexity" evidence="1">
    <location>
        <begin position="1795"/>
        <end position="1821"/>
    </location>
</feature>
<feature type="compositionally biased region" description="Low complexity" evidence="1">
    <location>
        <begin position="1751"/>
        <end position="1781"/>
    </location>
</feature>
<dbReference type="RefSeq" id="WP_378326199.1">
    <property type="nucleotide sequence ID" value="NZ_JBHTGP010000035.1"/>
</dbReference>
<feature type="compositionally biased region" description="Basic and acidic residues" evidence="1">
    <location>
        <begin position="1732"/>
        <end position="1748"/>
    </location>
</feature>
<feature type="compositionally biased region" description="Low complexity" evidence="1">
    <location>
        <begin position="1304"/>
        <end position="1313"/>
    </location>
</feature>
<feature type="compositionally biased region" description="Low complexity" evidence="1">
    <location>
        <begin position="1906"/>
        <end position="1920"/>
    </location>
</feature>
<protein>
    <submittedName>
        <fullName evidence="2">Uncharacterized protein</fullName>
    </submittedName>
</protein>
<feature type="compositionally biased region" description="Basic and acidic residues" evidence="1">
    <location>
        <begin position="414"/>
        <end position="431"/>
    </location>
</feature>
<comment type="caution">
    <text evidence="2">The sequence shown here is derived from an EMBL/GenBank/DDBJ whole genome shotgun (WGS) entry which is preliminary data.</text>
</comment>
<feature type="compositionally biased region" description="Low complexity" evidence="1">
    <location>
        <begin position="1959"/>
        <end position="1970"/>
    </location>
</feature>
<feature type="compositionally biased region" description="Pro residues" evidence="1">
    <location>
        <begin position="1461"/>
        <end position="1474"/>
    </location>
</feature>
<evidence type="ECO:0000256" key="1">
    <source>
        <dbReference type="SAM" id="MobiDB-lite"/>
    </source>
</evidence>
<feature type="compositionally biased region" description="Basic and acidic residues" evidence="1">
    <location>
        <begin position="1438"/>
        <end position="1451"/>
    </location>
</feature>
<feature type="compositionally biased region" description="Basic and acidic residues" evidence="1">
    <location>
        <begin position="1522"/>
        <end position="1531"/>
    </location>
</feature>
<feature type="compositionally biased region" description="Basic and acidic residues" evidence="1">
    <location>
        <begin position="1229"/>
        <end position="1239"/>
    </location>
</feature>
<feature type="compositionally biased region" description="Basic and acidic residues" evidence="1">
    <location>
        <begin position="1123"/>
        <end position="1136"/>
    </location>
</feature>
<feature type="compositionally biased region" description="Basic and acidic residues" evidence="1">
    <location>
        <begin position="1418"/>
        <end position="1428"/>
    </location>
</feature>
<feature type="region of interest" description="Disordered" evidence="1">
    <location>
        <begin position="1"/>
        <end position="43"/>
    </location>
</feature>
<dbReference type="Proteomes" id="UP001597063">
    <property type="component" value="Unassembled WGS sequence"/>
</dbReference>
<feature type="compositionally biased region" description="Pro residues" evidence="1">
    <location>
        <begin position="1569"/>
        <end position="1581"/>
    </location>
</feature>
<keyword evidence="3" id="KW-1185">Reference proteome</keyword>
<feature type="compositionally biased region" description="Low complexity" evidence="1">
    <location>
        <begin position="1185"/>
        <end position="1206"/>
    </location>
</feature>
<feature type="compositionally biased region" description="Gly residues" evidence="1">
    <location>
        <begin position="1"/>
        <end position="38"/>
    </location>
</feature>